<dbReference type="Pfam" id="PF13193">
    <property type="entry name" value="AMP-binding_C"/>
    <property type="match status" value="1"/>
</dbReference>
<dbReference type="Gene3D" id="3.30.300.30">
    <property type="match status" value="1"/>
</dbReference>
<dbReference type="GO" id="GO:0006631">
    <property type="term" value="P:fatty acid metabolic process"/>
    <property type="evidence" value="ECO:0007669"/>
    <property type="project" value="TreeGrafter"/>
</dbReference>
<dbReference type="AlphaFoldDB" id="A0A417XXA3"/>
<name>A0A417XXA3_9ACTN</name>
<sequence>MAAPIELESWTEVSPLGDLLVRAFRIAPTRAALVIPDHRWTYADLYDRALQVARGLLGLGVRRGDSVGILAHNGIEIAEGIFGAGLMGAVAVPINARHRRSEVSYIAANAQLAAILTVGSAPGDYTDFPRLLAESLLGLEESSRPDRLTLPEHRELRAVISLSGEGRHGLLSRSEFNAVAATVPVEAVHEQRFRIRLQDPALMLYTSGTTADPKGCVLNHEAVVRGTVQRARHRYNGDVTWGAGPLFHVGCLSPFIGSVGNAGTYVTDVYFEAGRAIRLLVEEKVSVAFPWFPALIQPVLDHPDFDASAMGSLRSILVIGPRPLIERVQATFPGAEMLAACGMTETAGIYALSTPDETVAERSQGQGKAVPGIELRIVDIVTGEDITDQSMGEILVRGHCVMSEYYRDPEKTASALDADGWLHTGDLYSRTADGRLVFHGRLKDMLKVGGENVATIEIESFLCRHPAVKMASVVGRPDARLDEVPVAFVEVFDGEHLTEQELIDFCDGEISRYKVPREILFLKAEEWPMSTTKIDKRGLRARLEESTRP</sequence>
<evidence type="ECO:0000256" key="2">
    <source>
        <dbReference type="ARBA" id="ARBA00022598"/>
    </source>
</evidence>
<dbReference type="RefSeq" id="WP_118927309.1">
    <property type="nucleotide sequence ID" value="NZ_QXGH01000027.1"/>
</dbReference>
<feature type="domain" description="AMP-dependent synthetase/ligase" evidence="3">
    <location>
        <begin position="27"/>
        <end position="406"/>
    </location>
</feature>
<dbReference type="InterPro" id="IPR042099">
    <property type="entry name" value="ANL_N_sf"/>
</dbReference>
<protein>
    <submittedName>
        <fullName evidence="5">Fatty acid--CoA ligase</fullName>
    </submittedName>
</protein>
<proteinExistence type="inferred from homology"/>
<evidence type="ECO:0000313" key="5">
    <source>
        <dbReference type="EMBL" id="RHW25006.1"/>
    </source>
</evidence>
<dbReference type="InterPro" id="IPR000873">
    <property type="entry name" value="AMP-dep_synth/lig_dom"/>
</dbReference>
<comment type="similarity">
    <text evidence="1">Belongs to the ATP-dependent AMP-binding enzyme family.</text>
</comment>
<dbReference type="EMBL" id="QXGH01000027">
    <property type="protein sequence ID" value="RHW25006.1"/>
    <property type="molecule type" value="Genomic_DNA"/>
</dbReference>
<feature type="domain" description="AMP-binding enzyme C-terminal" evidence="4">
    <location>
        <begin position="457"/>
        <end position="524"/>
    </location>
</feature>
<accession>A0A417XXA3</accession>
<dbReference type="OrthoDB" id="9803968at2"/>
<dbReference type="InterPro" id="IPR025110">
    <property type="entry name" value="AMP-bd_C"/>
</dbReference>
<dbReference type="PANTHER" id="PTHR43201">
    <property type="entry name" value="ACYL-COA SYNTHETASE"/>
    <property type="match status" value="1"/>
</dbReference>
<keyword evidence="6" id="KW-1185">Reference proteome</keyword>
<dbReference type="PANTHER" id="PTHR43201:SF5">
    <property type="entry name" value="MEDIUM-CHAIN ACYL-COA LIGASE ACSF2, MITOCHONDRIAL"/>
    <property type="match status" value="1"/>
</dbReference>
<dbReference type="Proteomes" id="UP000283644">
    <property type="component" value="Unassembled WGS sequence"/>
</dbReference>
<dbReference type="GO" id="GO:0031956">
    <property type="term" value="F:medium-chain fatty acid-CoA ligase activity"/>
    <property type="evidence" value="ECO:0007669"/>
    <property type="project" value="TreeGrafter"/>
</dbReference>
<dbReference type="Gene3D" id="3.40.50.12780">
    <property type="entry name" value="N-terminal domain of ligase-like"/>
    <property type="match status" value="1"/>
</dbReference>
<evidence type="ECO:0000259" key="3">
    <source>
        <dbReference type="Pfam" id="PF00501"/>
    </source>
</evidence>
<evidence type="ECO:0000256" key="1">
    <source>
        <dbReference type="ARBA" id="ARBA00006432"/>
    </source>
</evidence>
<organism evidence="5 6">
    <name type="scientific">Nocardioides immobilis</name>
    <dbReference type="NCBI Taxonomy" id="2049295"/>
    <lineage>
        <taxon>Bacteria</taxon>
        <taxon>Bacillati</taxon>
        <taxon>Actinomycetota</taxon>
        <taxon>Actinomycetes</taxon>
        <taxon>Propionibacteriales</taxon>
        <taxon>Nocardioidaceae</taxon>
        <taxon>Nocardioides</taxon>
    </lineage>
</organism>
<dbReference type="Pfam" id="PF00501">
    <property type="entry name" value="AMP-binding"/>
    <property type="match status" value="1"/>
</dbReference>
<evidence type="ECO:0000313" key="6">
    <source>
        <dbReference type="Proteomes" id="UP000283644"/>
    </source>
</evidence>
<reference evidence="5 6" key="1">
    <citation type="submission" date="2018-09" db="EMBL/GenBank/DDBJ databases">
        <title>Genome sequencing of Nocardioides immobilis CCTCC AB 2017083 for comparison to Nocardioides silvaticus.</title>
        <authorList>
            <person name="Li C."/>
            <person name="Wang G."/>
        </authorList>
    </citation>
    <scope>NUCLEOTIDE SEQUENCE [LARGE SCALE GENOMIC DNA]</scope>
    <source>
        <strain evidence="5 6">CCTCC AB 2017083</strain>
    </source>
</reference>
<keyword evidence="2 5" id="KW-0436">Ligase</keyword>
<evidence type="ECO:0000259" key="4">
    <source>
        <dbReference type="Pfam" id="PF13193"/>
    </source>
</evidence>
<dbReference type="SUPFAM" id="SSF56801">
    <property type="entry name" value="Acetyl-CoA synthetase-like"/>
    <property type="match status" value="1"/>
</dbReference>
<gene>
    <name evidence="5" type="ORF">D0Z08_21430</name>
</gene>
<dbReference type="InterPro" id="IPR045851">
    <property type="entry name" value="AMP-bd_C_sf"/>
</dbReference>
<comment type="caution">
    <text evidence="5">The sequence shown here is derived from an EMBL/GenBank/DDBJ whole genome shotgun (WGS) entry which is preliminary data.</text>
</comment>